<evidence type="ECO:0000256" key="1">
    <source>
        <dbReference type="ARBA" id="ARBA00004429"/>
    </source>
</evidence>
<evidence type="ECO:0000256" key="2">
    <source>
        <dbReference type="ARBA" id="ARBA00022475"/>
    </source>
</evidence>
<dbReference type="Pfam" id="PF07690">
    <property type="entry name" value="MFS_1"/>
    <property type="match status" value="1"/>
</dbReference>
<comment type="subcellular location">
    <subcellularLocation>
        <location evidence="1">Cell inner membrane</location>
        <topology evidence="1">Multi-pass membrane protein</topology>
    </subcellularLocation>
</comment>
<feature type="transmembrane region" description="Helical" evidence="6">
    <location>
        <begin position="124"/>
        <end position="145"/>
    </location>
</feature>
<accession>A0A3M9N386</accession>
<feature type="transmembrane region" description="Helical" evidence="6">
    <location>
        <begin position="27"/>
        <end position="49"/>
    </location>
</feature>
<evidence type="ECO:0000256" key="6">
    <source>
        <dbReference type="SAM" id="Phobius"/>
    </source>
</evidence>
<evidence type="ECO:0000313" key="7">
    <source>
        <dbReference type="EMBL" id="RNI31633.1"/>
    </source>
</evidence>
<dbReference type="AlphaFoldDB" id="A0A3M9N386"/>
<feature type="transmembrane region" description="Helical" evidence="6">
    <location>
        <begin position="166"/>
        <end position="185"/>
    </location>
</feature>
<dbReference type="Gene3D" id="1.20.1250.20">
    <property type="entry name" value="MFS general substrate transporter like domains"/>
    <property type="match status" value="2"/>
</dbReference>
<feature type="transmembrane region" description="Helical" evidence="6">
    <location>
        <begin position="384"/>
        <end position="406"/>
    </location>
</feature>
<dbReference type="InterPro" id="IPR036259">
    <property type="entry name" value="MFS_trans_sf"/>
</dbReference>
<dbReference type="InterPro" id="IPR011701">
    <property type="entry name" value="MFS"/>
</dbReference>
<dbReference type="Proteomes" id="UP000272117">
    <property type="component" value="Unassembled WGS sequence"/>
</dbReference>
<dbReference type="InterPro" id="IPR050375">
    <property type="entry name" value="MFS_TsgA-like"/>
</dbReference>
<gene>
    <name evidence="7" type="ORF">EFB08_03755</name>
</gene>
<dbReference type="CDD" id="cd17394">
    <property type="entry name" value="MFS_FucP_like"/>
    <property type="match status" value="1"/>
</dbReference>
<dbReference type="GO" id="GO:0005886">
    <property type="term" value="C:plasma membrane"/>
    <property type="evidence" value="ECO:0007669"/>
    <property type="project" value="UniProtKB-SubCell"/>
</dbReference>
<feature type="transmembrane region" description="Helical" evidence="6">
    <location>
        <begin position="418"/>
        <end position="438"/>
    </location>
</feature>
<proteinExistence type="predicted"/>
<evidence type="ECO:0000313" key="8">
    <source>
        <dbReference type="Proteomes" id="UP000272117"/>
    </source>
</evidence>
<dbReference type="SUPFAM" id="SSF103473">
    <property type="entry name" value="MFS general substrate transporter"/>
    <property type="match status" value="1"/>
</dbReference>
<sequence length="476" mass="50586">MAGISSSAASAPAATAAGTTGKSYTGALMVVTMLFFMWGFITCMNDILIPKLQQVFTLQNWQAMLIQTAFFGAYFIVSLLYFIFSVTKGDPILKIGYKNGIIVGLAVTAIGCLLFLPAADSHSYGLFLAALFVLASGITVLQITANPYVSILGPPESSSSRMNMTQALNSFGTTIAPIIGGYLIFDQVSNDAATADSVKMPYVGLAITLIVIAVIIKLARLPRLTGDSNTVVAGSGALKHKHLVLGIICIFMYVGGEVAVGSMLINYFKLPQIAGLDESEAKHFLSFYWGGAMIGRFFGAVALAQFRNNSLKYVIMAVIAAVTFGTVYAIYDLDQALIILGLIAANFVVLLLGGFIPNRTVGLYATAVIVLLLIGTFGQGAVAMWAVIGIGLFNSIMFPTIFDLAIKGLGIHTSQGSSLLVMAIVGGAIVPPLQGAIADVTGDVQLSFIVPMLCYLYIVFYGFRGYRTRESHRLVD</sequence>
<feature type="transmembrane region" description="Helical" evidence="6">
    <location>
        <begin position="287"/>
        <end position="306"/>
    </location>
</feature>
<keyword evidence="4 6" id="KW-1133">Transmembrane helix</keyword>
<feature type="transmembrane region" description="Helical" evidence="6">
    <location>
        <begin position="243"/>
        <end position="267"/>
    </location>
</feature>
<comment type="caution">
    <text evidence="7">The sequence shown here is derived from an EMBL/GenBank/DDBJ whole genome shotgun (WGS) entry which is preliminary data.</text>
</comment>
<keyword evidence="3 6" id="KW-0812">Transmembrane</keyword>
<dbReference type="EMBL" id="RJJD01000001">
    <property type="protein sequence ID" value="RNI31633.1"/>
    <property type="molecule type" value="Genomic_DNA"/>
</dbReference>
<dbReference type="OrthoDB" id="9795150at2"/>
<reference evidence="7 8" key="1">
    <citation type="submission" date="2018-11" db="EMBL/GenBank/DDBJ databases">
        <title>Rufibacter latericius sp. nov., isolated from water in Baiyang Lake.</title>
        <authorList>
            <person name="Yang Y."/>
        </authorList>
    </citation>
    <scope>NUCLEOTIDE SEQUENCE [LARGE SCALE GENOMIC DNA]</scope>
    <source>
        <strain evidence="7 8">R-22-1c-1</strain>
    </source>
</reference>
<name>A0A3M9N386_9BACT</name>
<feature type="transmembrane region" description="Helical" evidence="6">
    <location>
        <begin position="96"/>
        <end position="118"/>
    </location>
</feature>
<feature type="transmembrane region" description="Helical" evidence="6">
    <location>
        <begin position="337"/>
        <end position="356"/>
    </location>
</feature>
<feature type="transmembrane region" description="Helical" evidence="6">
    <location>
        <begin position="444"/>
        <end position="463"/>
    </location>
</feature>
<evidence type="ECO:0000256" key="4">
    <source>
        <dbReference type="ARBA" id="ARBA00022989"/>
    </source>
</evidence>
<feature type="transmembrane region" description="Helical" evidence="6">
    <location>
        <begin position="313"/>
        <end position="331"/>
    </location>
</feature>
<evidence type="ECO:0000256" key="3">
    <source>
        <dbReference type="ARBA" id="ARBA00022692"/>
    </source>
</evidence>
<dbReference type="PANTHER" id="PTHR43702">
    <property type="entry name" value="L-FUCOSE-PROTON SYMPORTER"/>
    <property type="match status" value="1"/>
</dbReference>
<keyword evidence="5 6" id="KW-0472">Membrane</keyword>
<keyword evidence="8" id="KW-1185">Reference proteome</keyword>
<evidence type="ECO:0000256" key="5">
    <source>
        <dbReference type="ARBA" id="ARBA00023136"/>
    </source>
</evidence>
<feature type="transmembrane region" description="Helical" evidence="6">
    <location>
        <begin position="200"/>
        <end position="219"/>
    </location>
</feature>
<organism evidence="7 8">
    <name type="scientific">Rufibacter latericius</name>
    <dbReference type="NCBI Taxonomy" id="2487040"/>
    <lineage>
        <taxon>Bacteria</taxon>
        <taxon>Pseudomonadati</taxon>
        <taxon>Bacteroidota</taxon>
        <taxon>Cytophagia</taxon>
        <taxon>Cytophagales</taxon>
        <taxon>Hymenobacteraceae</taxon>
        <taxon>Rufibacter</taxon>
    </lineage>
</organism>
<keyword evidence="2" id="KW-1003">Cell membrane</keyword>
<feature type="transmembrane region" description="Helical" evidence="6">
    <location>
        <begin position="361"/>
        <end position="378"/>
    </location>
</feature>
<protein>
    <submittedName>
        <fullName evidence="7">Sugar MFS transporter</fullName>
    </submittedName>
</protein>
<dbReference type="RefSeq" id="WP_123125533.1">
    <property type="nucleotide sequence ID" value="NZ_RJJD01000001.1"/>
</dbReference>
<dbReference type="GO" id="GO:0022857">
    <property type="term" value="F:transmembrane transporter activity"/>
    <property type="evidence" value="ECO:0007669"/>
    <property type="project" value="InterPro"/>
</dbReference>
<dbReference type="PANTHER" id="PTHR43702:SF3">
    <property type="entry name" value="PROTEIN TSGA"/>
    <property type="match status" value="1"/>
</dbReference>
<feature type="transmembrane region" description="Helical" evidence="6">
    <location>
        <begin position="61"/>
        <end position="84"/>
    </location>
</feature>